<evidence type="ECO:0000256" key="4">
    <source>
        <dbReference type="ARBA" id="ARBA00023317"/>
    </source>
</evidence>
<keyword evidence="1" id="KW-0210">Decarboxylase</keyword>
<dbReference type="Proteomes" id="UP000032049">
    <property type="component" value="Unassembled WGS sequence"/>
</dbReference>
<evidence type="ECO:0000256" key="3">
    <source>
        <dbReference type="ARBA" id="ARBA00023239"/>
    </source>
</evidence>
<gene>
    <name evidence="6" type="ORF">TH53_21905</name>
</gene>
<dbReference type="PANTHER" id="PTHR10067:SF9">
    <property type="entry name" value="PHOSPHATIDYLSERINE DECARBOXYLASE FAMILY PROTEIN (AFU_ORTHOLOGUE AFUA_7G01730)"/>
    <property type="match status" value="1"/>
</dbReference>
<dbReference type="EMBL" id="JXRA01000111">
    <property type="protein sequence ID" value="KIO75190.1"/>
    <property type="molecule type" value="Genomic_DNA"/>
</dbReference>
<accession>A0A0D0GGA5</accession>
<keyword evidence="2" id="KW-0865">Zymogen</keyword>
<keyword evidence="7" id="KW-1185">Reference proteome</keyword>
<dbReference type="AlphaFoldDB" id="A0A0D0GGA5"/>
<evidence type="ECO:0000256" key="2">
    <source>
        <dbReference type="ARBA" id="ARBA00023145"/>
    </source>
</evidence>
<evidence type="ECO:0000259" key="5">
    <source>
        <dbReference type="Pfam" id="PF12588"/>
    </source>
</evidence>
<dbReference type="OrthoDB" id="9802030at2"/>
<evidence type="ECO:0000313" key="7">
    <source>
        <dbReference type="Proteomes" id="UP000032049"/>
    </source>
</evidence>
<dbReference type="Pfam" id="PF12588">
    <property type="entry name" value="PSDC"/>
    <property type="match status" value="1"/>
</dbReference>
<sequence>MKTTANKKLQAFRVGRWLPSDQTILEKWLNDLIAEVEKDKHPLLPVIEEFKELIEDDPEIFMWFHLMFEEVPRKPPFNNNPAGQPQVRNYHLMLRLINRIMTKAPEFNETGLVGFPINAILDWSMGTTAGYAAFLNEKVNWQLKRILTEWSIFLCSNDSKYVLNEDPKTGWFGADAKKAMPDFDKEFKCDPSLPYHGFKSWDDFFTREFRDGQRPLADPDNDAVIANACESAPYRIAHQVKQHDKFWIKAQPYSLEHMMANDPLLENFIGGTVYQAFLSALSYHRWHSPVSGKIVKAYVQDGTYYAEALSEGYDPAGPNDSQGYITELATRALIFIEADNPAIGLMCVMPVGMAEVSSCQITVYEGQHVKKGEQLGMFHFGGSTHCLFFGPQVKLVFDMHGQTPGLDSSNIPLKSKIATVIT</sequence>
<name>A0A0D0GGA5_9SPHI</name>
<protein>
    <submittedName>
        <fullName evidence="6">Phosphatidylserine decarboxylase</fullName>
    </submittedName>
</protein>
<dbReference type="STRING" id="1503925.TH53_21905"/>
<reference evidence="6 7" key="1">
    <citation type="submission" date="2015-01" db="EMBL/GenBank/DDBJ databases">
        <title>Draft genome sequence of Pedobacter sp. NL19 isolated from sludge of an effluent treatment pond in an abandoned uranium mine.</title>
        <authorList>
            <person name="Santos T."/>
            <person name="Caetano T."/>
            <person name="Covas C."/>
            <person name="Cruz A."/>
            <person name="Mendo S."/>
        </authorList>
    </citation>
    <scope>NUCLEOTIDE SEQUENCE [LARGE SCALE GENOMIC DNA]</scope>
    <source>
        <strain evidence="6 7">NL19</strain>
    </source>
</reference>
<dbReference type="InterPro" id="IPR003817">
    <property type="entry name" value="PS_Dcarbxylase"/>
</dbReference>
<dbReference type="PANTHER" id="PTHR10067">
    <property type="entry name" value="PHOSPHATIDYLSERINE DECARBOXYLASE"/>
    <property type="match status" value="1"/>
</dbReference>
<dbReference type="GO" id="GO:0006646">
    <property type="term" value="P:phosphatidylethanolamine biosynthetic process"/>
    <property type="evidence" value="ECO:0007669"/>
    <property type="project" value="TreeGrafter"/>
</dbReference>
<organism evidence="6 7">
    <name type="scientific">Pedobacter lusitanus</name>
    <dbReference type="NCBI Taxonomy" id="1503925"/>
    <lineage>
        <taxon>Bacteria</taxon>
        <taxon>Pseudomonadati</taxon>
        <taxon>Bacteroidota</taxon>
        <taxon>Sphingobacteriia</taxon>
        <taxon>Sphingobacteriales</taxon>
        <taxon>Sphingobacteriaceae</taxon>
        <taxon>Pedobacter</taxon>
    </lineage>
</organism>
<keyword evidence="4" id="KW-0670">Pyruvate</keyword>
<dbReference type="InterPro" id="IPR022237">
    <property type="entry name" value="PsiD-like"/>
</dbReference>
<evidence type="ECO:0000256" key="1">
    <source>
        <dbReference type="ARBA" id="ARBA00022793"/>
    </source>
</evidence>
<comment type="caution">
    <text evidence="6">The sequence shown here is derived from an EMBL/GenBank/DDBJ whole genome shotgun (WGS) entry which is preliminary data.</text>
</comment>
<dbReference type="RefSeq" id="WP_041885616.1">
    <property type="nucleotide sequence ID" value="NZ_CP157278.1"/>
</dbReference>
<proteinExistence type="predicted"/>
<dbReference type="GO" id="GO:0004609">
    <property type="term" value="F:phosphatidylserine decarboxylase activity"/>
    <property type="evidence" value="ECO:0007669"/>
    <property type="project" value="InterPro"/>
</dbReference>
<evidence type="ECO:0000313" key="6">
    <source>
        <dbReference type="EMBL" id="KIO75190.1"/>
    </source>
</evidence>
<dbReference type="Pfam" id="PF02666">
    <property type="entry name" value="PS_Dcarbxylase"/>
    <property type="match status" value="1"/>
</dbReference>
<feature type="domain" description="L-tryptophan decarboxylase PsiD-like" evidence="5">
    <location>
        <begin position="45"/>
        <end position="180"/>
    </location>
</feature>
<keyword evidence="3" id="KW-0456">Lyase</keyword>